<dbReference type="InterPro" id="IPR003738">
    <property type="entry name" value="SRAP"/>
</dbReference>
<evidence type="ECO:0000256" key="2">
    <source>
        <dbReference type="ARBA" id="ARBA00022670"/>
    </source>
</evidence>
<keyword evidence="3" id="KW-0227">DNA damage</keyword>
<sequence length="251" mass="27323">MCGRFALTLFPEQVQSQCGYEEEVEFPPRYNIAPTQPIAVVTADAAGRRHFSLMRWGFVPAWTKDPAAMPLLFNARGETIGEKAAFRAAARHRRCLVPASAFYEWRRDGAKSTPFMIERADGGLMLLAGIWETYASPNGSEIDTVAIVTTDANGTLAALHPRMPMIVAPDDAELWLDCTQPGLAALGLVRPAPDDLLTMRPVSQNLNDARRDDATVQGPAGEAVPAPARGHEKGGRKRPPEAQLSLFDEDA</sequence>
<evidence type="ECO:0000256" key="1">
    <source>
        <dbReference type="ARBA" id="ARBA00008136"/>
    </source>
</evidence>
<evidence type="ECO:0000313" key="10">
    <source>
        <dbReference type="EMBL" id="MBB4015338.1"/>
    </source>
</evidence>
<reference evidence="10 11" key="1">
    <citation type="submission" date="2020-08" db="EMBL/GenBank/DDBJ databases">
        <title>Genomic Encyclopedia of Type Strains, Phase IV (KMG-IV): sequencing the most valuable type-strain genomes for metagenomic binning, comparative biology and taxonomic classification.</title>
        <authorList>
            <person name="Goeker M."/>
        </authorList>
    </citation>
    <scope>NUCLEOTIDE SEQUENCE [LARGE SCALE GENOMIC DNA]</scope>
    <source>
        <strain evidence="10 11">DSM 103737</strain>
    </source>
</reference>
<comment type="similarity">
    <text evidence="1 8">Belongs to the SOS response-associated peptidase family.</text>
</comment>
<dbReference type="GO" id="GO:0016829">
    <property type="term" value="F:lyase activity"/>
    <property type="evidence" value="ECO:0007669"/>
    <property type="project" value="UniProtKB-KW"/>
</dbReference>
<keyword evidence="6" id="KW-0238">DNA-binding</keyword>
<comment type="caution">
    <text evidence="10">The sequence shown here is derived from an EMBL/GenBank/DDBJ whole genome shotgun (WGS) entry which is preliminary data.</text>
</comment>
<keyword evidence="7" id="KW-0456">Lyase</keyword>
<evidence type="ECO:0000256" key="6">
    <source>
        <dbReference type="ARBA" id="ARBA00023125"/>
    </source>
</evidence>
<evidence type="ECO:0000256" key="7">
    <source>
        <dbReference type="ARBA" id="ARBA00023239"/>
    </source>
</evidence>
<organism evidence="10 11">
    <name type="scientific">Chelatococcus caeni</name>
    <dbReference type="NCBI Taxonomy" id="1348468"/>
    <lineage>
        <taxon>Bacteria</taxon>
        <taxon>Pseudomonadati</taxon>
        <taxon>Pseudomonadota</taxon>
        <taxon>Alphaproteobacteria</taxon>
        <taxon>Hyphomicrobiales</taxon>
        <taxon>Chelatococcaceae</taxon>
        <taxon>Chelatococcus</taxon>
    </lineage>
</organism>
<dbReference type="RefSeq" id="WP_183315532.1">
    <property type="nucleotide sequence ID" value="NZ_JACIEN010000001.1"/>
</dbReference>
<keyword evidence="4 8" id="KW-0378">Hydrolase</keyword>
<evidence type="ECO:0000256" key="5">
    <source>
        <dbReference type="ARBA" id="ARBA00023124"/>
    </source>
</evidence>
<dbReference type="EC" id="3.4.-.-" evidence="8"/>
<evidence type="ECO:0000256" key="9">
    <source>
        <dbReference type="SAM" id="MobiDB-lite"/>
    </source>
</evidence>
<dbReference type="PANTHER" id="PTHR13604:SF0">
    <property type="entry name" value="ABASIC SITE PROCESSING PROTEIN HMCES"/>
    <property type="match status" value="1"/>
</dbReference>
<gene>
    <name evidence="10" type="ORF">GGR16_000344</name>
</gene>
<keyword evidence="11" id="KW-1185">Reference proteome</keyword>
<keyword evidence="5" id="KW-0190">Covalent protein-DNA linkage</keyword>
<dbReference type="GO" id="GO:0003697">
    <property type="term" value="F:single-stranded DNA binding"/>
    <property type="evidence" value="ECO:0007669"/>
    <property type="project" value="InterPro"/>
</dbReference>
<name>A0A840BV30_9HYPH</name>
<evidence type="ECO:0000256" key="4">
    <source>
        <dbReference type="ARBA" id="ARBA00022801"/>
    </source>
</evidence>
<dbReference type="GO" id="GO:0006508">
    <property type="term" value="P:proteolysis"/>
    <property type="evidence" value="ECO:0007669"/>
    <property type="project" value="UniProtKB-KW"/>
</dbReference>
<dbReference type="GO" id="GO:0008233">
    <property type="term" value="F:peptidase activity"/>
    <property type="evidence" value="ECO:0007669"/>
    <property type="project" value="UniProtKB-KW"/>
</dbReference>
<protein>
    <recommendedName>
        <fullName evidence="8">Abasic site processing protein</fullName>
        <ecNumber evidence="8">3.4.-.-</ecNumber>
    </recommendedName>
</protein>
<feature type="region of interest" description="Disordered" evidence="9">
    <location>
        <begin position="208"/>
        <end position="251"/>
    </location>
</feature>
<proteinExistence type="inferred from homology"/>
<dbReference type="InterPro" id="IPR036590">
    <property type="entry name" value="SRAP-like"/>
</dbReference>
<evidence type="ECO:0000313" key="11">
    <source>
        <dbReference type="Proteomes" id="UP000577362"/>
    </source>
</evidence>
<dbReference type="AlphaFoldDB" id="A0A840BV30"/>
<accession>A0A840BV30</accession>
<dbReference type="SUPFAM" id="SSF143081">
    <property type="entry name" value="BB1717-like"/>
    <property type="match status" value="1"/>
</dbReference>
<evidence type="ECO:0000256" key="8">
    <source>
        <dbReference type="RuleBase" id="RU364100"/>
    </source>
</evidence>
<dbReference type="Pfam" id="PF02586">
    <property type="entry name" value="SRAP"/>
    <property type="match status" value="1"/>
</dbReference>
<dbReference type="Proteomes" id="UP000577362">
    <property type="component" value="Unassembled WGS sequence"/>
</dbReference>
<dbReference type="PANTHER" id="PTHR13604">
    <property type="entry name" value="DC12-RELATED"/>
    <property type="match status" value="1"/>
</dbReference>
<dbReference type="EMBL" id="JACIEN010000001">
    <property type="protein sequence ID" value="MBB4015338.1"/>
    <property type="molecule type" value="Genomic_DNA"/>
</dbReference>
<dbReference type="Gene3D" id="3.90.1680.10">
    <property type="entry name" value="SOS response associated peptidase-like"/>
    <property type="match status" value="1"/>
</dbReference>
<dbReference type="GO" id="GO:0106300">
    <property type="term" value="P:protein-DNA covalent cross-linking repair"/>
    <property type="evidence" value="ECO:0007669"/>
    <property type="project" value="InterPro"/>
</dbReference>
<keyword evidence="2 8" id="KW-0645">Protease</keyword>
<evidence type="ECO:0000256" key="3">
    <source>
        <dbReference type="ARBA" id="ARBA00022763"/>
    </source>
</evidence>